<dbReference type="GO" id="GO:0005634">
    <property type="term" value="C:nucleus"/>
    <property type="evidence" value="ECO:0007669"/>
    <property type="project" value="TreeGrafter"/>
</dbReference>
<dbReference type="GO" id="GO:0090486">
    <property type="term" value="F:small RNA 2'-O-methyltransferase activity"/>
    <property type="evidence" value="ECO:0007669"/>
    <property type="project" value="UniProtKB-EC"/>
</dbReference>
<name>A0A0K8TMX2_TABBR</name>
<keyword evidence="5 13" id="KW-0808">Transferase</keyword>
<protein>
    <recommendedName>
        <fullName evidence="3">Small RNA 2'-O-methyltransferase</fullName>
        <ecNumber evidence="11">2.1.1.386</ecNumber>
    </recommendedName>
</protein>
<evidence type="ECO:0000256" key="6">
    <source>
        <dbReference type="ARBA" id="ARBA00022691"/>
    </source>
</evidence>
<dbReference type="FunFam" id="3.40.50.150:FF:000124">
    <property type="entry name" value="HEN methyltransferase 1"/>
    <property type="match status" value="1"/>
</dbReference>
<dbReference type="GO" id="GO:0046872">
    <property type="term" value="F:metal ion binding"/>
    <property type="evidence" value="ECO:0007669"/>
    <property type="project" value="UniProtKB-KW"/>
</dbReference>
<dbReference type="GO" id="GO:0030422">
    <property type="term" value="P:siRNA processing"/>
    <property type="evidence" value="ECO:0007669"/>
    <property type="project" value="TreeGrafter"/>
</dbReference>
<evidence type="ECO:0000313" key="13">
    <source>
        <dbReference type="EMBL" id="JAI15508.1"/>
    </source>
</evidence>
<keyword evidence="10" id="KW-0943">RNA-mediated gene silencing</keyword>
<keyword evidence="6" id="KW-0949">S-adenosyl-L-methionine</keyword>
<dbReference type="GO" id="GO:0034587">
    <property type="term" value="P:piRNA processing"/>
    <property type="evidence" value="ECO:0007669"/>
    <property type="project" value="TreeGrafter"/>
</dbReference>
<feature type="non-terminal residue" evidence="13">
    <location>
        <position position="1"/>
    </location>
</feature>
<dbReference type="Gene3D" id="3.40.50.150">
    <property type="entry name" value="Vaccinia Virus protein VP39"/>
    <property type="match status" value="1"/>
</dbReference>
<keyword evidence="8" id="KW-0460">Magnesium</keyword>
<dbReference type="EC" id="2.1.1.386" evidence="11"/>
<evidence type="ECO:0000256" key="2">
    <source>
        <dbReference type="ARBA" id="ARBA00009026"/>
    </source>
</evidence>
<dbReference type="GO" id="GO:0001510">
    <property type="term" value="P:RNA methylation"/>
    <property type="evidence" value="ECO:0007669"/>
    <property type="project" value="InterPro"/>
</dbReference>
<keyword evidence="9" id="KW-0694">RNA-binding</keyword>
<accession>A0A0K8TMX2</accession>
<evidence type="ECO:0000256" key="5">
    <source>
        <dbReference type="ARBA" id="ARBA00022679"/>
    </source>
</evidence>
<dbReference type="EMBL" id="GDAI01002095">
    <property type="protein sequence ID" value="JAI15508.1"/>
    <property type="molecule type" value="mRNA"/>
</dbReference>
<comment type="similarity">
    <text evidence="2">Belongs to the methyltransferase superfamily. HEN1 family.</text>
</comment>
<evidence type="ECO:0000256" key="7">
    <source>
        <dbReference type="ARBA" id="ARBA00022723"/>
    </source>
</evidence>
<sequence>YDKENDIKFSPPVYEQRYSFVAKILEDAVWDGKIRKVVEFGCAEMKFVTILKRVKGIEHIIEVDIDVEVLRGSMYKATPLVSDYLNCRLTPLRIDVYKGNVAEFDDCLREADAVIAIELIEHLFPEDLENLPYNIFGCIAPKVAVFTTPNSDFNVLLNMNTPNGFRHEDHKFEWSRKQFKDWAKNICSRFPHYEVHFVGVGRGPPGQKKYGHCSQLCIFVRKDILEPESKEESITYAQTPLNILNHYELLSTVEYPYTKDTRTNEEKILDEFKYHLNRYQNMKDKYFNFDENIFEIPLEDFLCYITMHPEDLKQLLEGKGYKFTENNILRIEEEDYYEDSDSDFDPERDVELTLESLDESWD</sequence>
<dbReference type="AlphaFoldDB" id="A0A0K8TMX2"/>
<comment type="cofactor">
    <cofactor evidence="1">
        <name>Mg(2+)</name>
        <dbReference type="ChEBI" id="CHEBI:18420"/>
    </cofactor>
</comment>
<evidence type="ECO:0000256" key="1">
    <source>
        <dbReference type="ARBA" id="ARBA00001946"/>
    </source>
</evidence>
<keyword evidence="7" id="KW-0479">Metal-binding</keyword>
<dbReference type="InterPro" id="IPR029063">
    <property type="entry name" value="SAM-dependent_MTases_sf"/>
</dbReference>
<dbReference type="SUPFAM" id="SSF53335">
    <property type="entry name" value="S-adenosyl-L-methionine-dependent methyltransferases"/>
    <property type="match status" value="1"/>
</dbReference>
<dbReference type="PANTHER" id="PTHR21404:SF3">
    <property type="entry name" value="SMALL RNA 2'-O-METHYLTRANSFERASE"/>
    <property type="match status" value="1"/>
</dbReference>
<reference evidence="13" key="1">
    <citation type="journal article" date="2015" name="Insect Biochem. Mol. Biol.">
        <title>An insight into the sialome of the horse fly, Tabanus bromius.</title>
        <authorList>
            <person name="Ribeiro J.M."/>
            <person name="Kazimirova M."/>
            <person name="Takac P."/>
            <person name="Andersen J.F."/>
            <person name="Francischetti I.M."/>
        </authorList>
    </citation>
    <scope>NUCLEOTIDE SEQUENCE</scope>
</reference>
<dbReference type="GO" id="GO:0005737">
    <property type="term" value="C:cytoplasm"/>
    <property type="evidence" value="ECO:0007669"/>
    <property type="project" value="TreeGrafter"/>
</dbReference>
<evidence type="ECO:0000256" key="12">
    <source>
        <dbReference type="ARBA" id="ARBA00048418"/>
    </source>
</evidence>
<evidence type="ECO:0000256" key="3">
    <source>
        <dbReference type="ARBA" id="ARBA00021330"/>
    </source>
</evidence>
<dbReference type="InterPro" id="IPR026610">
    <property type="entry name" value="Hen1"/>
</dbReference>
<evidence type="ECO:0000256" key="4">
    <source>
        <dbReference type="ARBA" id="ARBA00022603"/>
    </source>
</evidence>
<evidence type="ECO:0000256" key="11">
    <source>
        <dbReference type="ARBA" id="ARBA00035025"/>
    </source>
</evidence>
<dbReference type="PANTHER" id="PTHR21404">
    <property type="entry name" value="HEN1"/>
    <property type="match status" value="1"/>
</dbReference>
<evidence type="ECO:0000256" key="8">
    <source>
        <dbReference type="ARBA" id="ARBA00022842"/>
    </source>
</evidence>
<evidence type="ECO:0000256" key="10">
    <source>
        <dbReference type="ARBA" id="ARBA00023158"/>
    </source>
</evidence>
<evidence type="ECO:0000256" key="9">
    <source>
        <dbReference type="ARBA" id="ARBA00022884"/>
    </source>
</evidence>
<dbReference type="GO" id="GO:0003723">
    <property type="term" value="F:RNA binding"/>
    <property type="evidence" value="ECO:0007669"/>
    <property type="project" value="UniProtKB-KW"/>
</dbReference>
<keyword evidence="4 13" id="KW-0489">Methyltransferase</keyword>
<proteinExistence type="evidence at transcript level"/>
<comment type="catalytic activity">
    <reaction evidence="12">
        <text>small RNA 3'-end nucleotide + S-adenosyl-L-methionine = small RNA 3'-end 2'-O-methylnucleotide + S-adenosyl-L-homocysteine + H(+)</text>
        <dbReference type="Rhea" id="RHEA:37887"/>
        <dbReference type="Rhea" id="RHEA-COMP:10415"/>
        <dbReference type="Rhea" id="RHEA-COMP:10416"/>
        <dbReference type="ChEBI" id="CHEBI:15378"/>
        <dbReference type="ChEBI" id="CHEBI:57856"/>
        <dbReference type="ChEBI" id="CHEBI:59789"/>
        <dbReference type="ChEBI" id="CHEBI:74896"/>
        <dbReference type="ChEBI" id="CHEBI:74898"/>
        <dbReference type="EC" id="2.1.1.386"/>
    </reaction>
</comment>
<organism evidence="13">
    <name type="scientific">Tabanus bromius</name>
    <name type="common">Band-eyed brown horse fly</name>
    <dbReference type="NCBI Taxonomy" id="304241"/>
    <lineage>
        <taxon>Eukaryota</taxon>
        <taxon>Metazoa</taxon>
        <taxon>Ecdysozoa</taxon>
        <taxon>Arthropoda</taxon>
        <taxon>Hexapoda</taxon>
        <taxon>Insecta</taxon>
        <taxon>Pterygota</taxon>
        <taxon>Neoptera</taxon>
        <taxon>Endopterygota</taxon>
        <taxon>Diptera</taxon>
        <taxon>Brachycera</taxon>
        <taxon>Tabanomorpha</taxon>
        <taxon>Tabanoidea</taxon>
        <taxon>Tabanidae</taxon>
        <taxon>Tabanus</taxon>
    </lineage>
</organism>